<keyword evidence="5 6" id="KW-0472">Membrane</keyword>
<dbReference type="EMBL" id="JAPDHZ010000002">
    <property type="protein sequence ID" value="MDG0790952.1"/>
    <property type="molecule type" value="Genomic_DNA"/>
</dbReference>
<evidence type="ECO:0000313" key="9">
    <source>
        <dbReference type="Proteomes" id="UP001153387"/>
    </source>
</evidence>
<name>A0A9X4KIU9_9BACL</name>
<evidence type="ECO:0000259" key="7">
    <source>
        <dbReference type="PROSITE" id="PS50885"/>
    </source>
</evidence>
<evidence type="ECO:0000256" key="3">
    <source>
        <dbReference type="ARBA" id="ARBA00022553"/>
    </source>
</evidence>
<dbReference type="Pfam" id="PF06580">
    <property type="entry name" value="His_kinase"/>
    <property type="match status" value="1"/>
</dbReference>
<gene>
    <name evidence="8" type="ORF">OMP38_08795</name>
</gene>
<dbReference type="InterPro" id="IPR003660">
    <property type="entry name" value="HAMP_dom"/>
</dbReference>
<evidence type="ECO:0000256" key="1">
    <source>
        <dbReference type="ARBA" id="ARBA00004651"/>
    </source>
</evidence>
<keyword evidence="6" id="KW-1133">Transmembrane helix</keyword>
<comment type="caution">
    <text evidence="8">The sequence shown here is derived from an EMBL/GenBank/DDBJ whole genome shotgun (WGS) entry which is preliminary data.</text>
</comment>
<keyword evidence="2" id="KW-1003">Cell membrane</keyword>
<dbReference type="InterPro" id="IPR050640">
    <property type="entry name" value="Bact_2-comp_sensor_kinase"/>
</dbReference>
<feature type="transmembrane region" description="Helical" evidence="6">
    <location>
        <begin position="287"/>
        <end position="310"/>
    </location>
</feature>
<keyword evidence="4" id="KW-0808">Transferase</keyword>
<sequence length="620" mass="68701">MLKRTSLRMRLTVLMICLTALPVVTVTWLAANNTRSSVEKEIVGADTSRMLWADQYMNELIEQIDILFYTLQIDQELMRGLGDIDNPDPVVQFKTQELLRDKLTSAFHANSRKVDDLTLYMQAYKKAFTVNYTTSGLIRTLDVTSNEPWARISRGPVNMYFKQTPDGTYAYHGINRFEDRALIGGISVRIDREVWQEVGRILRSEPDSLVYVLNDEGELLSGSSEPPSDVSLAELLRGPAPAFADMEFQRTDRYFVFEKRIGDGQLAVIKAVPISSVSRSARPTIEAGIWTGALFAAASALLSVLVSLGISRPIVRLARMMRTTPVQGFESMSVRSRDEIGLLERGYNSMMERIRQLIEDEYQREIEVKNAQLLALQAQINPHFLNNTLHMIGGMALKKKAPEIYDVTRVIGDLLRYAIGSEDRTVPIADELTHTRNYLFIQERRFAGRCTIALHSDPDALEGRLPKFTLQPIVENAFEHGLQRKPGNWRLEIRIRRIGGRIALLVQDEGAGMLADELYRIRAELRAGGARHLGEGAGRIGGGGVGGSEDGVGVGGALMVPASTAEPRRGRGIGLRNVDARLKLQFGARYGIRVWSGAGQGTLVAIVAPAASEGGYGNDV</sequence>
<dbReference type="InterPro" id="IPR010559">
    <property type="entry name" value="Sig_transdc_His_kin_internal"/>
</dbReference>
<proteinExistence type="predicted"/>
<accession>A0A9X4KIU9</accession>
<evidence type="ECO:0000256" key="6">
    <source>
        <dbReference type="SAM" id="Phobius"/>
    </source>
</evidence>
<dbReference type="PANTHER" id="PTHR34220:SF7">
    <property type="entry name" value="SENSOR HISTIDINE KINASE YPDA"/>
    <property type="match status" value="1"/>
</dbReference>
<dbReference type="CDD" id="cd06225">
    <property type="entry name" value="HAMP"/>
    <property type="match status" value="1"/>
</dbReference>
<feature type="domain" description="HAMP" evidence="7">
    <location>
        <begin position="332"/>
        <end position="359"/>
    </location>
</feature>
<dbReference type="InterPro" id="IPR036890">
    <property type="entry name" value="HATPase_C_sf"/>
</dbReference>
<dbReference type="SUPFAM" id="SSF55874">
    <property type="entry name" value="ATPase domain of HSP90 chaperone/DNA topoisomerase II/histidine kinase"/>
    <property type="match status" value="1"/>
</dbReference>
<keyword evidence="8" id="KW-0418">Kinase</keyword>
<evidence type="ECO:0000256" key="4">
    <source>
        <dbReference type="ARBA" id="ARBA00022679"/>
    </source>
</evidence>
<evidence type="ECO:0000256" key="2">
    <source>
        <dbReference type="ARBA" id="ARBA00022475"/>
    </source>
</evidence>
<dbReference type="Gene3D" id="6.10.340.10">
    <property type="match status" value="1"/>
</dbReference>
<dbReference type="RefSeq" id="WP_277564739.1">
    <property type="nucleotide sequence ID" value="NZ_JAPDHZ010000002.1"/>
</dbReference>
<evidence type="ECO:0000313" key="8">
    <source>
        <dbReference type="EMBL" id="MDG0790952.1"/>
    </source>
</evidence>
<dbReference type="GO" id="GO:0000155">
    <property type="term" value="F:phosphorelay sensor kinase activity"/>
    <property type="evidence" value="ECO:0007669"/>
    <property type="project" value="InterPro"/>
</dbReference>
<dbReference type="PROSITE" id="PS50885">
    <property type="entry name" value="HAMP"/>
    <property type="match status" value="1"/>
</dbReference>
<comment type="subcellular location">
    <subcellularLocation>
        <location evidence="1">Cell membrane</location>
        <topology evidence="1">Multi-pass membrane protein</topology>
    </subcellularLocation>
</comment>
<protein>
    <submittedName>
        <fullName evidence="8">Histidine kinase</fullName>
    </submittedName>
</protein>
<evidence type="ECO:0000256" key="5">
    <source>
        <dbReference type="ARBA" id="ARBA00023136"/>
    </source>
</evidence>
<keyword evidence="3" id="KW-0597">Phosphoprotein</keyword>
<keyword evidence="6" id="KW-0812">Transmembrane</keyword>
<reference evidence="8 9" key="1">
    <citation type="submission" date="2022-10" db="EMBL/GenBank/DDBJ databases">
        <title>Comparative genomic analysis of Cohnella hashimotonis sp. nov., isolated from the International Space Station.</title>
        <authorList>
            <person name="Simpson A."/>
            <person name="Venkateswaran K."/>
        </authorList>
    </citation>
    <scope>NUCLEOTIDE SEQUENCE [LARGE SCALE GENOMIC DNA]</scope>
    <source>
        <strain evidence="8 9">DSM 18997</strain>
    </source>
</reference>
<dbReference type="Gene3D" id="3.30.565.10">
    <property type="entry name" value="Histidine kinase-like ATPase, C-terminal domain"/>
    <property type="match status" value="1"/>
</dbReference>
<dbReference type="GO" id="GO:0005886">
    <property type="term" value="C:plasma membrane"/>
    <property type="evidence" value="ECO:0007669"/>
    <property type="project" value="UniProtKB-SubCell"/>
</dbReference>
<organism evidence="8 9">
    <name type="scientific">Cohnella ginsengisoli</name>
    <dbReference type="NCBI Taxonomy" id="425004"/>
    <lineage>
        <taxon>Bacteria</taxon>
        <taxon>Bacillati</taxon>
        <taxon>Bacillota</taxon>
        <taxon>Bacilli</taxon>
        <taxon>Bacillales</taxon>
        <taxon>Paenibacillaceae</taxon>
        <taxon>Cohnella</taxon>
    </lineage>
</organism>
<dbReference type="PANTHER" id="PTHR34220">
    <property type="entry name" value="SENSOR HISTIDINE KINASE YPDA"/>
    <property type="match status" value="1"/>
</dbReference>
<keyword evidence="9" id="KW-1185">Reference proteome</keyword>
<dbReference type="Proteomes" id="UP001153387">
    <property type="component" value="Unassembled WGS sequence"/>
</dbReference>
<dbReference type="AlphaFoldDB" id="A0A9X4KIU9"/>